<dbReference type="Proteomes" id="UP000284543">
    <property type="component" value="Unassembled WGS sequence"/>
</dbReference>
<evidence type="ECO:0000313" key="2">
    <source>
        <dbReference type="Proteomes" id="UP000284543"/>
    </source>
</evidence>
<organism evidence="1 2">
    <name type="scientific">Enterocloster bolteae</name>
    <dbReference type="NCBI Taxonomy" id="208479"/>
    <lineage>
        <taxon>Bacteria</taxon>
        <taxon>Bacillati</taxon>
        <taxon>Bacillota</taxon>
        <taxon>Clostridia</taxon>
        <taxon>Lachnospirales</taxon>
        <taxon>Lachnospiraceae</taxon>
        <taxon>Enterocloster</taxon>
    </lineage>
</organism>
<accession>A0A412YYT8</accession>
<dbReference type="EMBL" id="QRZM01000012">
    <property type="protein sequence ID" value="RGV72864.1"/>
    <property type="molecule type" value="Genomic_DNA"/>
</dbReference>
<proteinExistence type="predicted"/>
<evidence type="ECO:0000313" key="1">
    <source>
        <dbReference type="EMBL" id="RGV72864.1"/>
    </source>
</evidence>
<dbReference type="AlphaFoldDB" id="A0A412YYT8"/>
<comment type="caution">
    <text evidence="1">The sequence shown here is derived from an EMBL/GenBank/DDBJ whole genome shotgun (WGS) entry which is preliminary data.</text>
</comment>
<name>A0A412YYT8_9FIRM</name>
<protein>
    <submittedName>
        <fullName evidence="1">Uncharacterized protein</fullName>
    </submittedName>
</protein>
<gene>
    <name evidence="1" type="ORF">DWW02_22960</name>
</gene>
<reference evidence="1 2" key="1">
    <citation type="submission" date="2018-08" db="EMBL/GenBank/DDBJ databases">
        <title>A genome reference for cultivated species of the human gut microbiota.</title>
        <authorList>
            <person name="Zou Y."/>
            <person name="Xue W."/>
            <person name="Luo G."/>
        </authorList>
    </citation>
    <scope>NUCLEOTIDE SEQUENCE [LARGE SCALE GENOMIC DNA]</scope>
    <source>
        <strain evidence="1 2">AF14-18</strain>
    </source>
</reference>
<sequence length="103" mass="11536">MASADFSQFVVTTANETACETSPVKVRVLFLHVPAAFTRTSGNLLDFSAFCHLIRISEPYMRFLSVRSEVCLQLLSDSVSRRTPLLFGYVLRCCLRALGTFTH</sequence>